<proteinExistence type="predicted"/>
<sequence>MLIEFRQQAEKLWQILRADSLERAVTGLVIFNSYAQGLSPQPQALIEENPNRYIIQCLDFLKYYLLPFAYYNSNYFKGIFCSRYGFTPDAWLRQGIYPRNGNVEADTKEKENTFLLKMYN</sequence>
<dbReference type="EMBL" id="CP011126">
    <property type="protein sequence ID" value="AKQ33169.1"/>
    <property type="molecule type" value="Genomic_DNA"/>
</dbReference>
<organism evidence="1 2">
    <name type="scientific">Candidatus Coxiella mudrowiae</name>
    <dbReference type="NCBI Taxonomy" id="2054173"/>
    <lineage>
        <taxon>Bacteria</taxon>
        <taxon>Pseudomonadati</taxon>
        <taxon>Pseudomonadota</taxon>
        <taxon>Gammaproteobacteria</taxon>
        <taxon>Legionellales</taxon>
        <taxon>Coxiellaceae</taxon>
        <taxon>Coxiella</taxon>
    </lineage>
</organism>
<dbReference type="Proteomes" id="UP000063965">
    <property type="component" value="Chromosome"/>
</dbReference>
<gene>
    <name evidence="1" type="ORF">CleRT_00730</name>
</gene>
<evidence type="ECO:0000313" key="1">
    <source>
        <dbReference type="EMBL" id="AKQ33169.1"/>
    </source>
</evidence>
<keyword evidence="2" id="KW-1185">Reference proteome</keyword>
<protein>
    <submittedName>
        <fullName evidence="1">Uncharacterized protein</fullName>
    </submittedName>
</protein>
<reference evidence="1 2" key="1">
    <citation type="journal article" date="2015" name="Genome Biol. Evol.">
        <title>Distinctive Genome Reduction Rates Revealed by Genomic Analyses of Two Coxiella-Like Endosymbionts in Ticks.</title>
        <authorList>
            <person name="Gottlieb Y."/>
            <person name="Lalzar I."/>
            <person name="Klasson L."/>
        </authorList>
    </citation>
    <scope>NUCLEOTIDE SEQUENCE [LARGE SCALE GENOMIC DNA]</scope>
    <source>
        <strain evidence="1 2">CRt</strain>
    </source>
</reference>
<evidence type="ECO:0000313" key="2">
    <source>
        <dbReference type="Proteomes" id="UP000063965"/>
    </source>
</evidence>
<accession>A0ABN4HPQ1</accession>
<name>A0ABN4HPQ1_9COXI</name>